<evidence type="ECO:0000259" key="6">
    <source>
        <dbReference type="PROSITE" id="PS50198"/>
    </source>
</evidence>
<evidence type="ECO:0000313" key="8">
    <source>
        <dbReference type="Proteomes" id="UP000886667"/>
    </source>
</evidence>
<dbReference type="InterPro" id="IPR000297">
    <property type="entry name" value="PPIase_PpiC"/>
</dbReference>
<dbReference type="Gene3D" id="3.10.50.40">
    <property type="match status" value="1"/>
</dbReference>
<gene>
    <name evidence="7" type="ORF">JAZ07_22195</name>
</gene>
<evidence type="ECO:0000313" key="7">
    <source>
        <dbReference type="EMBL" id="MCG7949057.1"/>
    </source>
</evidence>
<protein>
    <recommendedName>
        <fullName evidence="3">peptidylprolyl isomerase</fullName>
        <ecNumber evidence="3">5.2.1.8</ecNumber>
    </recommendedName>
</protein>
<organism evidence="7 8">
    <name type="scientific">Candidatus Thiodiazotropha taylori</name>
    <dbReference type="NCBI Taxonomy" id="2792791"/>
    <lineage>
        <taxon>Bacteria</taxon>
        <taxon>Pseudomonadati</taxon>
        <taxon>Pseudomonadota</taxon>
        <taxon>Gammaproteobacteria</taxon>
        <taxon>Chromatiales</taxon>
        <taxon>Sedimenticolaceae</taxon>
        <taxon>Candidatus Thiodiazotropha</taxon>
    </lineage>
</organism>
<evidence type="ECO:0000256" key="5">
    <source>
        <dbReference type="PROSITE-ProRule" id="PRU00278"/>
    </source>
</evidence>
<dbReference type="PROSITE" id="PS01096">
    <property type="entry name" value="PPIC_PPIASE_1"/>
    <property type="match status" value="1"/>
</dbReference>
<reference evidence="7" key="1">
    <citation type="journal article" date="2021" name="Proc. Natl. Acad. Sci. U.S.A.">
        <title>Global biogeography of chemosynthetic symbionts reveals both localized and globally distributed symbiont groups. .</title>
        <authorList>
            <person name="Osvatic J.T."/>
            <person name="Wilkins L.G.E."/>
            <person name="Leibrecht L."/>
            <person name="Leray M."/>
            <person name="Zauner S."/>
            <person name="Polzin J."/>
            <person name="Camacho Y."/>
            <person name="Gros O."/>
            <person name="van Gils J.A."/>
            <person name="Eisen J.A."/>
            <person name="Petersen J.M."/>
            <person name="Yuen B."/>
        </authorList>
    </citation>
    <scope>NUCLEOTIDE SEQUENCE</scope>
    <source>
        <strain evidence="7">MAGclacostrist064TRANS</strain>
    </source>
</reference>
<comment type="caution">
    <text evidence="7">The sequence shown here is derived from an EMBL/GenBank/DDBJ whole genome shotgun (WGS) entry which is preliminary data.</text>
</comment>
<dbReference type="EC" id="5.2.1.8" evidence="3"/>
<keyword evidence="4 5" id="KW-0697">Rotamase</keyword>
<dbReference type="SUPFAM" id="SSF109998">
    <property type="entry name" value="Triger factor/SurA peptide-binding domain-like"/>
    <property type="match status" value="1"/>
</dbReference>
<dbReference type="PROSITE" id="PS50198">
    <property type="entry name" value="PPIC_PPIASE_2"/>
    <property type="match status" value="1"/>
</dbReference>
<evidence type="ECO:0000256" key="1">
    <source>
        <dbReference type="ARBA" id="ARBA00000971"/>
    </source>
</evidence>
<dbReference type="GO" id="GO:0003755">
    <property type="term" value="F:peptidyl-prolyl cis-trans isomerase activity"/>
    <property type="evidence" value="ECO:0007669"/>
    <property type="project" value="UniProtKB-KW"/>
</dbReference>
<accession>A0A9E4N7U0</accession>
<evidence type="ECO:0000256" key="4">
    <source>
        <dbReference type="ARBA" id="ARBA00023110"/>
    </source>
</evidence>
<dbReference type="InterPro" id="IPR050245">
    <property type="entry name" value="PrsA_foldase"/>
</dbReference>
<dbReference type="PANTHER" id="PTHR47245:SF2">
    <property type="entry name" value="PEPTIDYL-PROLYL CIS-TRANS ISOMERASE HP_0175-RELATED"/>
    <property type="match status" value="1"/>
</dbReference>
<comment type="similarity">
    <text evidence="2">Belongs to the PpiC/parvulin rotamase family.</text>
</comment>
<dbReference type="SUPFAM" id="SSF54534">
    <property type="entry name" value="FKBP-like"/>
    <property type="match status" value="1"/>
</dbReference>
<sequence>MDIVKIDGQSLSSDDFVIWLKLSGRFNQVIEDYIKEKMAACAARKSGMQASADELQAAADESRRAFGLHRASDTNEFLDDAGATLDVFEAFLEDNLLARKMRDQVQSTDSVESYFTLNSPKYDSVEVSHLVVEGEPQANEIVSLLKDGDETFDNLAREYSVADSAQQGGAIGMVYRGELDAELEAQIFNAEIGEPLGPFEASMEGHFEIFLVTRKEPAELSDLIRDLIQKQLYEQWIQDQAAVLQVQV</sequence>
<dbReference type="AlphaFoldDB" id="A0A9E4N7U0"/>
<comment type="catalytic activity">
    <reaction evidence="1">
        <text>[protein]-peptidylproline (omega=180) = [protein]-peptidylproline (omega=0)</text>
        <dbReference type="Rhea" id="RHEA:16237"/>
        <dbReference type="Rhea" id="RHEA-COMP:10747"/>
        <dbReference type="Rhea" id="RHEA-COMP:10748"/>
        <dbReference type="ChEBI" id="CHEBI:83833"/>
        <dbReference type="ChEBI" id="CHEBI:83834"/>
        <dbReference type="EC" id="5.2.1.8"/>
    </reaction>
</comment>
<dbReference type="InterPro" id="IPR027304">
    <property type="entry name" value="Trigger_fact/SurA_dom_sf"/>
</dbReference>
<dbReference type="Pfam" id="PF00639">
    <property type="entry name" value="Rotamase"/>
    <property type="match status" value="1"/>
</dbReference>
<keyword evidence="5 7" id="KW-0413">Isomerase</keyword>
<dbReference type="Proteomes" id="UP000886667">
    <property type="component" value="Unassembled WGS sequence"/>
</dbReference>
<dbReference type="EMBL" id="JAEPCM010000843">
    <property type="protein sequence ID" value="MCG7949057.1"/>
    <property type="molecule type" value="Genomic_DNA"/>
</dbReference>
<evidence type="ECO:0000256" key="2">
    <source>
        <dbReference type="ARBA" id="ARBA00007656"/>
    </source>
</evidence>
<evidence type="ECO:0000256" key="3">
    <source>
        <dbReference type="ARBA" id="ARBA00013194"/>
    </source>
</evidence>
<dbReference type="PANTHER" id="PTHR47245">
    <property type="entry name" value="PEPTIDYLPROLYL ISOMERASE"/>
    <property type="match status" value="1"/>
</dbReference>
<feature type="domain" description="PpiC" evidence="6">
    <location>
        <begin position="122"/>
        <end position="207"/>
    </location>
</feature>
<proteinExistence type="inferred from homology"/>
<dbReference type="InterPro" id="IPR046357">
    <property type="entry name" value="PPIase_dom_sf"/>
</dbReference>
<dbReference type="InterPro" id="IPR023058">
    <property type="entry name" value="PPIase_PpiC_CS"/>
</dbReference>
<name>A0A9E4N7U0_9GAMM</name>